<organism evidence="2 3">
    <name type="scientific">Sorghum bicolor</name>
    <name type="common">Sorghum</name>
    <name type="synonym">Sorghum vulgare</name>
    <dbReference type="NCBI Taxonomy" id="4558"/>
    <lineage>
        <taxon>Eukaryota</taxon>
        <taxon>Viridiplantae</taxon>
        <taxon>Streptophyta</taxon>
        <taxon>Embryophyta</taxon>
        <taxon>Tracheophyta</taxon>
        <taxon>Spermatophyta</taxon>
        <taxon>Magnoliopsida</taxon>
        <taxon>Liliopsida</taxon>
        <taxon>Poales</taxon>
        <taxon>Poaceae</taxon>
        <taxon>PACMAD clade</taxon>
        <taxon>Panicoideae</taxon>
        <taxon>Andropogonodae</taxon>
        <taxon>Andropogoneae</taxon>
        <taxon>Sorghinae</taxon>
        <taxon>Sorghum</taxon>
    </lineage>
</organism>
<feature type="compositionally biased region" description="Gly residues" evidence="1">
    <location>
        <begin position="163"/>
        <end position="173"/>
    </location>
</feature>
<evidence type="ECO:0000256" key="1">
    <source>
        <dbReference type="SAM" id="MobiDB-lite"/>
    </source>
</evidence>
<feature type="region of interest" description="Disordered" evidence="1">
    <location>
        <begin position="95"/>
        <end position="222"/>
    </location>
</feature>
<dbReference type="Proteomes" id="UP000000768">
    <property type="component" value="Chromosome 1"/>
</dbReference>
<feature type="compositionally biased region" description="Low complexity" evidence="1">
    <location>
        <begin position="382"/>
        <end position="393"/>
    </location>
</feature>
<feature type="region of interest" description="Disordered" evidence="1">
    <location>
        <begin position="1"/>
        <end position="74"/>
    </location>
</feature>
<dbReference type="OMA" id="RTEFSWP"/>
<evidence type="ECO:0000313" key="3">
    <source>
        <dbReference type="Proteomes" id="UP000000768"/>
    </source>
</evidence>
<feature type="compositionally biased region" description="Low complexity" evidence="1">
    <location>
        <begin position="65"/>
        <end position="74"/>
    </location>
</feature>
<dbReference type="EMBL" id="CM000760">
    <property type="protein sequence ID" value="KXG39263.1"/>
    <property type="molecule type" value="Genomic_DNA"/>
</dbReference>
<dbReference type="PRINTS" id="PR01217">
    <property type="entry name" value="PRICHEXTENSN"/>
</dbReference>
<name>A0A1B6QMX5_SORBI</name>
<keyword evidence="3" id="KW-1185">Reference proteome</keyword>
<reference evidence="3" key="2">
    <citation type="journal article" date="2018" name="Plant J.">
        <title>The Sorghum bicolor reference genome: improved assembly, gene annotations, a transcriptome atlas, and signatures of genome organization.</title>
        <authorList>
            <person name="McCormick R.F."/>
            <person name="Truong S.K."/>
            <person name="Sreedasyam A."/>
            <person name="Jenkins J."/>
            <person name="Shu S."/>
            <person name="Sims D."/>
            <person name="Kennedy M."/>
            <person name="Amirebrahimi M."/>
            <person name="Weers B.D."/>
            <person name="McKinley B."/>
            <person name="Mattison A."/>
            <person name="Morishige D.T."/>
            <person name="Grimwood J."/>
            <person name="Schmutz J."/>
            <person name="Mullet J.E."/>
        </authorList>
    </citation>
    <scope>NUCLEOTIDE SEQUENCE [LARGE SCALE GENOMIC DNA]</scope>
    <source>
        <strain evidence="3">cv. BTx623</strain>
    </source>
</reference>
<dbReference type="Gramene" id="KXG39263">
    <property type="protein sequence ID" value="KXG39263"/>
    <property type="gene ID" value="SORBI_3001G354900"/>
</dbReference>
<gene>
    <name evidence="2" type="ORF">SORBI_3001G354900</name>
</gene>
<reference evidence="2 3" key="1">
    <citation type="journal article" date="2009" name="Nature">
        <title>The Sorghum bicolor genome and the diversification of grasses.</title>
        <authorList>
            <person name="Paterson A.H."/>
            <person name="Bowers J.E."/>
            <person name="Bruggmann R."/>
            <person name="Dubchak I."/>
            <person name="Grimwood J."/>
            <person name="Gundlach H."/>
            <person name="Haberer G."/>
            <person name="Hellsten U."/>
            <person name="Mitros T."/>
            <person name="Poliakov A."/>
            <person name="Schmutz J."/>
            <person name="Spannagl M."/>
            <person name="Tang H."/>
            <person name="Wang X."/>
            <person name="Wicker T."/>
            <person name="Bharti A.K."/>
            <person name="Chapman J."/>
            <person name="Feltus F.A."/>
            <person name="Gowik U."/>
            <person name="Grigoriev I.V."/>
            <person name="Lyons E."/>
            <person name="Maher C.A."/>
            <person name="Martis M."/>
            <person name="Narechania A."/>
            <person name="Otillar R.P."/>
            <person name="Penning B.W."/>
            <person name="Salamov A.A."/>
            <person name="Wang Y."/>
            <person name="Zhang L."/>
            <person name="Carpita N.C."/>
            <person name="Freeling M."/>
            <person name="Gingle A.R."/>
            <person name="Hash C.T."/>
            <person name="Keller B."/>
            <person name="Klein P."/>
            <person name="Kresovich S."/>
            <person name="McCann M.C."/>
            <person name="Ming R."/>
            <person name="Peterson D.G."/>
            <person name="Mehboob-ur-Rahman"/>
            <person name="Ware D."/>
            <person name="Westhoff P."/>
            <person name="Mayer K.F."/>
            <person name="Messing J."/>
            <person name="Rokhsar D.S."/>
        </authorList>
    </citation>
    <scope>NUCLEOTIDE SEQUENCE [LARGE SCALE GENOMIC DNA]</scope>
    <source>
        <strain evidence="3">cv. BTx623</strain>
    </source>
</reference>
<sequence>MNPSNDCATPRSDGRGSSSGSGSDGNGGRSANTSSRRRRRMPSTPTGTQLMSEFNAAGDAGGSGSSLSPPSSGALDLEGVLLLATPVATDSTIIMEGELLDDDNEPGTPSGTRRSASLVDNNGLGASASASARRSTSVDNNGPSNKVSISDLDLVLVSSGSQGSSGGGSGGRRSGSASNDQFHQREGHRRMYAPRNNRHYEAGSSSRQAAPGQWQGGCPPNIQIQPQQGPEFHFPFNFHPPPGFRIPPNMNFQRLQVGPECQIPVPPPTPPLWGVPTFGAGLRLQLGPAVRGPVQLYGSPSSYPPFEVTTMVLPRRSSGLYPPPGVTIRHPPTSNGDSPPPPLEQPARTRVTITAPPASEGPRQPEAMPLEQSVQSKITIKAPAAGEGSSSSPPKQPEQLETRPSQPVPLSRVPAFRWPPIAEDDALFTEWLHGRRRRTRRLPVFEDICPDDGTSQPPPLPSQAPPPPPPPPTSPPPPPPPPPTSPPPPPPPPPTSPPPPTPPPPPGSP</sequence>
<feature type="compositionally biased region" description="Polar residues" evidence="1">
    <location>
        <begin position="107"/>
        <end position="120"/>
    </location>
</feature>
<feature type="compositionally biased region" description="Polar residues" evidence="1">
    <location>
        <begin position="137"/>
        <end position="148"/>
    </location>
</feature>
<feature type="compositionally biased region" description="Low complexity" evidence="1">
    <location>
        <begin position="126"/>
        <end position="135"/>
    </location>
</feature>
<feature type="compositionally biased region" description="Pro residues" evidence="1">
    <location>
        <begin position="456"/>
        <end position="509"/>
    </location>
</feature>
<feature type="compositionally biased region" description="Gly residues" evidence="1">
    <location>
        <begin position="17"/>
        <end position="28"/>
    </location>
</feature>
<evidence type="ECO:0000313" key="2">
    <source>
        <dbReference type="EMBL" id="KXG39263.1"/>
    </source>
</evidence>
<accession>A0A1B6QMX5</accession>
<protein>
    <submittedName>
        <fullName evidence="2">Uncharacterized protein</fullName>
    </submittedName>
</protein>
<proteinExistence type="predicted"/>
<feature type="region of interest" description="Disordered" evidence="1">
    <location>
        <begin position="317"/>
        <end position="509"/>
    </location>
</feature>
<dbReference type="InParanoid" id="A0A1B6QMX5"/>
<dbReference type="AlphaFoldDB" id="A0A1B6QMX5"/>